<reference evidence="6" key="2">
    <citation type="submission" date="2009-08" db="EMBL/GenBank/DDBJ databases">
        <authorList>
            <person name="Shrivastava S."/>
            <person name="Brinkac L.M."/>
            <person name="Dodson R.J."/>
            <person name="Harkins D.M."/>
            <person name="Durkin A.S."/>
            <person name="Sutton G."/>
        </authorList>
    </citation>
    <scope>NUCLEOTIDE SEQUENCE</scope>
    <source>
        <strain evidence="6">Eklund 17B</strain>
    </source>
</reference>
<feature type="transmembrane region" description="Helical" evidence="5">
    <location>
        <begin position="259"/>
        <end position="276"/>
    </location>
</feature>
<protein>
    <submittedName>
        <fullName evidence="6">Voltage gated chloride channel family</fullName>
    </submittedName>
</protein>
<proteinExistence type="predicted"/>
<feature type="transmembrane region" description="Helical" evidence="5">
    <location>
        <begin position="55"/>
        <end position="74"/>
    </location>
</feature>
<dbReference type="PANTHER" id="PTHR43427:SF12">
    <property type="entry name" value="CHLORIDE TRANSPORTER"/>
    <property type="match status" value="1"/>
</dbReference>
<dbReference type="Gene3D" id="1.10.3080.10">
    <property type="entry name" value="Clc chloride channel"/>
    <property type="match status" value="1"/>
</dbReference>
<dbReference type="InterPro" id="IPR001807">
    <property type="entry name" value="ClC"/>
</dbReference>
<dbReference type="GO" id="GO:0015108">
    <property type="term" value="F:chloride transmembrane transporter activity"/>
    <property type="evidence" value="ECO:0007669"/>
    <property type="project" value="InterPro"/>
</dbReference>
<evidence type="ECO:0000256" key="3">
    <source>
        <dbReference type="ARBA" id="ARBA00022989"/>
    </source>
</evidence>
<evidence type="ECO:0000256" key="1">
    <source>
        <dbReference type="ARBA" id="ARBA00004141"/>
    </source>
</evidence>
<organism evidence="6">
    <name type="scientific">Clostridium botulinum (strain Eklund 17B / Type B)</name>
    <dbReference type="NCBI Taxonomy" id="935198"/>
    <lineage>
        <taxon>Bacteria</taxon>
        <taxon>Bacillati</taxon>
        <taxon>Bacillota</taxon>
        <taxon>Clostridia</taxon>
        <taxon>Eubacteriales</taxon>
        <taxon>Clostridiaceae</taxon>
        <taxon>Clostridium</taxon>
    </lineage>
</organism>
<dbReference type="GO" id="GO:0016020">
    <property type="term" value="C:membrane"/>
    <property type="evidence" value="ECO:0007669"/>
    <property type="project" value="UniProtKB-SubCell"/>
</dbReference>
<accession>B2TN69</accession>
<feature type="transmembrane region" description="Helical" evidence="5">
    <location>
        <begin position="12"/>
        <end position="35"/>
    </location>
</feature>
<feature type="transmembrane region" description="Helical" evidence="5">
    <location>
        <begin position="147"/>
        <end position="172"/>
    </location>
</feature>
<feature type="transmembrane region" description="Helical" evidence="5">
    <location>
        <begin position="95"/>
        <end position="114"/>
    </location>
</feature>
<dbReference type="InterPro" id="IPR050368">
    <property type="entry name" value="ClC-type_chloride_channel"/>
</dbReference>
<dbReference type="PATRIC" id="fig|935198.13.peg.1048"/>
<comment type="subcellular location">
    <subcellularLocation>
        <location evidence="1">Membrane</location>
        <topology evidence="1">Multi-pass membrane protein</topology>
    </subcellularLocation>
</comment>
<dbReference type="Pfam" id="PF00654">
    <property type="entry name" value="Voltage_CLC"/>
    <property type="match status" value="1"/>
</dbReference>
<dbReference type="PANTHER" id="PTHR43427">
    <property type="entry name" value="CHLORIDE CHANNEL PROTEIN CLC-E"/>
    <property type="match status" value="1"/>
</dbReference>
<evidence type="ECO:0000256" key="4">
    <source>
        <dbReference type="ARBA" id="ARBA00023136"/>
    </source>
</evidence>
<keyword evidence="4 5" id="KW-0472">Membrane</keyword>
<feature type="transmembrane region" description="Helical" evidence="5">
    <location>
        <begin position="321"/>
        <end position="340"/>
    </location>
</feature>
<reference evidence="6" key="1">
    <citation type="submission" date="2009-06" db="EMBL/GenBank/DDBJ databases">
        <authorList>
            <consortium name="US DOE Joint Genome Institute (JGI-PGF)"/>
            <person name="Lucas S."/>
            <person name="Copeland A."/>
            <person name="Lapidus A."/>
            <person name="Glavina del Rio T."/>
            <person name="Dalin E."/>
            <person name="Tice H."/>
            <person name="Bruce D."/>
            <person name="Goodwin L."/>
            <person name="Pitluck S."/>
            <person name="Kyrpides N."/>
            <person name="Mavromatis K."/>
            <person name="Ivanova N."/>
            <person name="Saunders E."/>
            <person name="Brettin T."/>
            <person name="Detter J.C."/>
            <person name="Han C."/>
            <person name="Larimer F."/>
            <person name="Land M."/>
            <person name="Hauser L."/>
            <person name="Markowitz V."/>
            <person name="Cheng J.-F."/>
            <person name="Hugenholtz P."/>
            <person name="Woyke T."/>
            <person name="Wu D."/>
            <person name="Gronow S."/>
            <person name="Klenk H.-P."/>
            <person name="Eisen J.A."/>
        </authorList>
    </citation>
    <scope>NUCLEOTIDE SEQUENCE</scope>
    <source>
        <strain evidence="6">Eklund 17B</strain>
    </source>
</reference>
<feature type="transmembrane region" description="Helical" evidence="5">
    <location>
        <begin position="376"/>
        <end position="397"/>
    </location>
</feature>
<evidence type="ECO:0000256" key="2">
    <source>
        <dbReference type="ARBA" id="ARBA00022692"/>
    </source>
</evidence>
<dbReference type="EMBL" id="CP001056">
    <property type="protein sequence ID" value="ACD21897.1"/>
    <property type="molecule type" value="Genomic_DNA"/>
</dbReference>
<keyword evidence="3 5" id="KW-1133">Transmembrane helix</keyword>
<name>B2TN69_CLOBB</name>
<feature type="transmembrane region" description="Helical" evidence="5">
    <location>
        <begin position="347"/>
        <end position="370"/>
    </location>
</feature>
<evidence type="ECO:0000256" key="5">
    <source>
        <dbReference type="SAM" id="Phobius"/>
    </source>
</evidence>
<accession>U4PIK0</accession>
<dbReference type="HOGENOM" id="CLU_015263_1_1_9"/>
<dbReference type="KEGG" id="cbk:CLL_A1101"/>
<evidence type="ECO:0000313" key="6">
    <source>
        <dbReference type="EMBL" id="ACD21897.1"/>
    </source>
</evidence>
<sequence length="418" mass="44824">MNIIIAKFKSIKIYIITFFLWVVVAGITGLIGGFIGSLFHLSVEYATNFRIENDWIIFMLPLGGALIICLYKIFKLGSNIGTNLVIDSIRTDGKVPFSMSPLIFISTVITHLFGGSAGREGAALQLGGSIGSQVGKILHLDEKDMHLITLCGMSGVFSALFGTPLTATFFAMEVISVGIIYYSSFIPCIVSSIVAYKVSLLFGLEPVRFNINVIPNVSTENIIKVAILGALCALVSIIFCETLHKTNKFLSNVIKNDYLRIICGGLAIVALTFIVGCRDYNGAGMDIIVNAINGQAKPEAFILKIIFTAITISVGYKGGEIVPTFFIGATFGCVVGRLIGLDPRLGAAIGLVALFCGVVNTLITSVILSIELFGSGALILFAVACGASYMLSGYFSLYSSQKIVYSKLKAEFINRDAE</sequence>
<gene>
    <name evidence="6" type="ordered locus">CLL_A1101</name>
</gene>
<dbReference type="AlphaFoldDB" id="B2TN69"/>
<feature type="transmembrane region" description="Helical" evidence="5">
    <location>
        <begin position="222"/>
        <end position="239"/>
    </location>
</feature>
<dbReference type="InterPro" id="IPR014743">
    <property type="entry name" value="Cl-channel_core"/>
</dbReference>
<feature type="transmembrane region" description="Helical" evidence="5">
    <location>
        <begin position="179"/>
        <end position="202"/>
    </location>
</feature>
<keyword evidence="2 5" id="KW-0812">Transmembrane</keyword>
<dbReference type="SUPFAM" id="SSF81340">
    <property type="entry name" value="Clc chloride channel"/>
    <property type="match status" value="1"/>
</dbReference>